<protein>
    <recommendedName>
        <fullName evidence="7">Type II secretion system protein GspF domain-containing protein</fullName>
    </recommendedName>
</protein>
<evidence type="ECO:0000259" key="7">
    <source>
        <dbReference type="Pfam" id="PF00482"/>
    </source>
</evidence>
<gene>
    <name evidence="8" type="ORF">SDC9_135810</name>
</gene>
<dbReference type="Pfam" id="PF00482">
    <property type="entry name" value="T2SSF"/>
    <property type="match status" value="1"/>
</dbReference>
<evidence type="ECO:0000256" key="6">
    <source>
        <dbReference type="SAM" id="Phobius"/>
    </source>
</evidence>
<dbReference type="PANTHER" id="PTHR35007">
    <property type="entry name" value="INTEGRAL MEMBRANE PROTEIN-RELATED"/>
    <property type="match status" value="1"/>
</dbReference>
<feature type="transmembrane region" description="Helical" evidence="6">
    <location>
        <begin position="163"/>
        <end position="184"/>
    </location>
</feature>
<keyword evidence="5 6" id="KW-0472">Membrane</keyword>
<dbReference type="AlphaFoldDB" id="A0A645DHA8"/>
<name>A0A645DHA8_9ZZZZ</name>
<dbReference type="InterPro" id="IPR042094">
    <property type="entry name" value="T2SS_GspF_sf"/>
</dbReference>
<keyword evidence="4 6" id="KW-1133">Transmembrane helix</keyword>
<evidence type="ECO:0000313" key="8">
    <source>
        <dbReference type="EMBL" id="MPM88706.1"/>
    </source>
</evidence>
<comment type="caution">
    <text evidence="8">The sequence shown here is derived from an EMBL/GenBank/DDBJ whole genome shotgun (WGS) entry which is preliminary data.</text>
</comment>
<keyword evidence="2" id="KW-1003">Cell membrane</keyword>
<feature type="transmembrane region" description="Helical" evidence="6">
    <location>
        <begin position="196"/>
        <end position="216"/>
    </location>
</feature>
<evidence type="ECO:0000256" key="2">
    <source>
        <dbReference type="ARBA" id="ARBA00022475"/>
    </source>
</evidence>
<evidence type="ECO:0000256" key="1">
    <source>
        <dbReference type="ARBA" id="ARBA00004651"/>
    </source>
</evidence>
<accession>A0A645DHA8</accession>
<feature type="transmembrane region" description="Helical" evidence="6">
    <location>
        <begin position="6"/>
        <end position="31"/>
    </location>
</feature>
<dbReference type="GO" id="GO:0005886">
    <property type="term" value="C:plasma membrane"/>
    <property type="evidence" value="ECO:0007669"/>
    <property type="project" value="UniProtKB-SubCell"/>
</dbReference>
<dbReference type="Gene3D" id="1.20.81.30">
    <property type="entry name" value="Type II secretion system (T2SS), domain F"/>
    <property type="match status" value="1"/>
</dbReference>
<keyword evidence="3 6" id="KW-0812">Transmembrane</keyword>
<sequence>MGAVIPAIALFLGAPTTVCIGLVIVGAAAPISWVTIKRDKRLAILGSQLSDALAIICNALRVGQSFQSAMKNVADEMEEPISREFMRVYRETQYGMPLETSLARLVNRTKNPDLELMSSAVIIQRQIGGNLAVILQNISDTINQRIRLRGEIRTMTSAGRMSGYIIGGLPVVIILLLMFINPGYIDMFFTTSSGRIMLLISAVLEAIGFAVVNKIVNIKL</sequence>
<feature type="domain" description="Type II secretion system protein GspF" evidence="7">
    <location>
        <begin position="58"/>
        <end position="178"/>
    </location>
</feature>
<dbReference type="EMBL" id="VSSQ01036275">
    <property type="protein sequence ID" value="MPM88706.1"/>
    <property type="molecule type" value="Genomic_DNA"/>
</dbReference>
<evidence type="ECO:0000256" key="3">
    <source>
        <dbReference type="ARBA" id="ARBA00022692"/>
    </source>
</evidence>
<reference evidence="8" key="1">
    <citation type="submission" date="2019-08" db="EMBL/GenBank/DDBJ databases">
        <authorList>
            <person name="Kucharzyk K."/>
            <person name="Murdoch R.W."/>
            <person name="Higgins S."/>
            <person name="Loffler F."/>
        </authorList>
    </citation>
    <scope>NUCLEOTIDE SEQUENCE</scope>
</reference>
<comment type="subcellular location">
    <subcellularLocation>
        <location evidence="1">Cell membrane</location>
        <topology evidence="1">Multi-pass membrane protein</topology>
    </subcellularLocation>
</comment>
<evidence type="ECO:0000256" key="4">
    <source>
        <dbReference type="ARBA" id="ARBA00022989"/>
    </source>
</evidence>
<dbReference type="PANTHER" id="PTHR35007:SF1">
    <property type="entry name" value="PILUS ASSEMBLY PROTEIN"/>
    <property type="match status" value="1"/>
</dbReference>
<proteinExistence type="predicted"/>
<dbReference type="InterPro" id="IPR018076">
    <property type="entry name" value="T2SS_GspF_dom"/>
</dbReference>
<organism evidence="8">
    <name type="scientific">bioreactor metagenome</name>
    <dbReference type="NCBI Taxonomy" id="1076179"/>
    <lineage>
        <taxon>unclassified sequences</taxon>
        <taxon>metagenomes</taxon>
        <taxon>ecological metagenomes</taxon>
    </lineage>
</organism>
<evidence type="ECO:0000256" key="5">
    <source>
        <dbReference type="ARBA" id="ARBA00023136"/>
    </source>
</evidence>